<dbReference type="InterPro" id="IPR050663">
    <property type="entry name" value="Ankyrin-SOCS_Box"/>
</dbReference>
<proteinExistence type="predicted"/>
<gene>
    <name evidence="5" type="ORF">SCHCODRAFT_62784</name>
</gene>
<feature type="region of interest" description="Disordered" evidence="4">
    <location>
        <begin position="322"/>
        <end position="342"/>
    </location>
</feature>
<dbReference type="PANTHER" id="PTHR24193:SF121">
    <property type="entry name" value="ADA2A-CONTAINING COMPLEX COMPONENT 3, ISOFORM D"/>
    <property type="match status" value="1"/>
</dbReference>
<keyword evidence="1" id="KW-0677">Repeat</keyword>
<accession>D8QMB2</accession>
<dbReference type="GO" id="GO:0045944">
    <property type="term" value="P:positive regulation of transcription by RNA polymerase II"/>
    <property type="evidence" value="ECO:0007669"/>
    <property type="project" value="TreeGrafter"/>
</dbReference>
<dbReference type="GO" id="GO:0000976">
    <property type="term" value="F:transcription cis-regulatory region binding"/>
    <property type="evidence" value="ECO:0007669"/>
    <property type="project" value="TreeGrafter"/>
</dbReference>
<dbReference type="eggNOG" id="KOG4177">
    <property type="taxonomic scope" value="Eukaryota"/>
</dbReference>
<dbReference type="GeneID" id="9588226"/>
<organism evidence="6">
    <name type="scientific">Schizophyllum commune (strain H4-8 / FGSC 9210)</name>
    <name type="common">Split gill fungus</name>
    <dbReference type="NCBI Taxonomy" id="578458"/>
    <lineage>
        <taxon>Eukaryota</taxon>
        <taxon>Fungi</taxon>
        <taxon>Dikarya</taxon>
        <taxon>Basidiomycota</taxon>
        <taxon>Agaricomycotina</taxon>
        <taxon>Agaricomycetes</taxon>
        <taxon>Agaricomycetidae</taxon>
        <taxon>Agaricales</taxon>
        <taxon>Schizophyllaceae</taxon>
        <taxon>Schizophyllum</taxon>
    </lineage>
</organism>
<dbReference type="AlphaFoldDB" id="D8QMB2"/>
<dbReference type="Pfam" id="PF00023">
    <property type="entry name" value="Ank"/>
    <property type="match status" value="2"/>
</dbReference>
<evidence type="ECO:0000313" key="5">
    <source>
        <dbReference type="EMBL" id="EFI91011.1"/>
    </source>
</evidence>
<dbReference type="InParanoid" id="D8QMB2"/>
<feature type="repeat" description="ANK" evidence="3">
    <location>
        <begin position="1"/>
        <end position="29"/>
    </location>
</feature>
<keyword evidence="6" id="KW-1185">Reference proteome</keyword>
<keyword evidence="2 3" id="KW-0040">ANK repeat</keyword>
<feature type="repeat" description="ANK" evidence="3">
    <location>
        <begin position="199"/>
        <end position="231"/>
    </location>
</feature>
<reference evidence="5 6" key="1">
    <citation type="journal article" date="2010" name="Nat. Biotechnol.">
        <title>Genome sequence of the model mushroom Schizophyllum commune.</title>
        <authorList>
            <person name="Ohm R.A."/>
            <person name="de Jong J.F."/>
            <person name="Lugones L.G."/>
            <person name="Aerts A."/>
            <person name="Kothe E."/>
            <person name="Stajich J.E."/>
            <person name="de Vries R.P."/>
            <person name="Record E."/>
            <person name="Levasseur A."/>
            <person name="Baker S.E."/>
            <person name="Bartholomew K.A."/>
            <person name="Coutinho P.M."/>
            <person name="Erdmann S."/>
            <person name="Fowler T.J."/>
            <person name="Gathman A.C."/>
            <person name="Lombard V."/>
            <person name="Henrissat B."/>
            <person name="Knabe N."/>
            <person name="Kuees U."/>
            <person name="Lilly W.W."/>
            <person name="Lindquist E."/>
            <person name="Lucas S."/>
            <person name="Magnuson J.K."/>
            <person name="Piumi F."/>
            <person name="Raudaskoski M."/>
            <person name="Salamov A."/>
            <person name="Schmutz J."/>
            <person name="Schwarze F.W.M.R."/>
            <person name="vanKuyk P.A."/>
            <person name="Horton J.S."/>
            <person name="Grigoriev I.V."/>
            <person name="Woesten H.A.B."/>
        </authorList>
    </citation>
    <scope>NUCLEOTIDE SEQUENCE [LARGE SCALE GENOMIC DNA]</scope>
    <source>
        <strain evidence="6">H4-8 / FGSC 9210</strain>
    </source>
</reference>
<dbReference type="KEGG" id="scm:SCHCO_02595103"/>
<dbReference type="OMA" id="KYNYKEM"/>
<feature type="repeat" description="ANK" evidence="3">
    <location>
        <begin position="61"/>
        <end position="93"/>
    </location>
</feature>
<evidence type="ECO:0000256" key="3">
    <source>
        <dbReference type="PROSITE-ProRule" id="PRU00023"/>
    </source>
</evidence>
<dbReference type="GO" id="GO:0005634">
    <property type="term" value="C:nucleus"/>
    <property type="evidence" value="ECO:0007669"/>
    <property type="project" value="TreeGrafter"/>
</dbReference>
<sequence length="342" mass="36445">MLEWAASRGLIRICRLLIDRGADIDPLGGPSPLCSAAVQGHAEIVRLLLDQPRRLDIEGHDSWTPLHEACQKGYFETASVLVSRGANVNALTPCGRTPLHLACSGVCDGSLGLVKLLLDQPGVIIDAFASPCGTPLHCAVWHRSSKTAALLLARGADVNATMSYPADGRILSGAIKRVDLDAPTREILAVYVPDLCGRTDLTPLHLACRINCPQSVSLLCDAGANREARDSSLEYAALAGSEEALRTLLRCGANPRSRASNGIDVLNMINSGMAWFNNAAKEERIREMLLRAGATKDTPEVDAPSSSGDKIGALRNELPFADCERDERTVEESAEGCGEKGA</sequence>
<dbReference type="HOGENOM" id="CLU_811713_0_0_1"/>
<dbReference type="SUPFAM" id="SSF48403">
    <property type="entry name" value="Ankyrin repeat"/>
    <property type="match status" value="1"/>
</dbReference>
<dbReference type="EMBL" id="GL377322">
    <property type="protein sequence ID" value="EFI91011.1"/>
    <property type="molecule type" value="Genomic_DNA"/>
</dbReference>
<evidence type="ECO:0000256" key="1">
    <source>
        <dbReference type="ARBA" id="ARBA00022737"/>
    </source>
</evidence>
<dbReference type="STRING" id="578458.D8QMB2"/>
<evidence type="ECO:0000313" key="6">
    <source>
        <dbReference type="Proteomes" id="UP000007431"/>
    </source>
</evidence>
<dbReference type="Pfam" id="PF12796">
    <property type="entry name" value="Ank_2"/>
    <property type="match status" value="2"/>
</dbReference>
<feature type="repeat" description="ANK" evidence="3">
    <location>
        <begin position="134"/>
        <end position="163"/>
    </location>
</feature>
<evidence type="ECO:0000256" key="4">
    <source>
        <dbReference type="SAM" id="MobiDB-lite"/>
    </source>
</evidence>
<protein>
    <submittedName>
        <fullName evidence="5">Uncharacterized protein</fullName>
    </submittedName>
</protein>
<dbReference type="InterPro" id="IPR036770">
    <property type="entry name" value="Ankyrin_rpt-contain_sf"/>
</dbReference>
<dbReference type="PRINTS" id="PR01415">
    <property type="entry name" value="ANKYRIN"/>
</dbReference>
<feature type="repeat" description="ANK" evidence="3">
    <location>
        <begin position="28"/>
        <end position="60"/>
    </location>
</feature>
<dbReference type="Gene3D" id="1.25.40.20">
    <property type="entry name" value="Ankyrin repeat-containing domain"/>
    <property type="match status" value="3"/>
</dbReference>
<dbReference type="RefSeq" id="XP_003025914.1">
    <property type="nucleotide sequence ID" value="XM_003025868.1"/>
</dbReference>
<dbReference type="PROSITE" id="PS50297">
    <property type="entry name" value="ANK_REP_REGION"/>
    <property type="match status" value="3"/>
</dbReference>
<dbReference type="PANTHER" id="PTHR24193">
    <property type="entry name" value="ANKYRIN REPEAT PROTEIN"/>
    <property type="match status" value="1"/>
</dbReference>
<dbReference type="InterPro" id="IPR002110">
    <property type="entry name" value="Ankyrin_rpt"/>
</dbReference>
<dbReference type="Proteomes" id="UP000007431">
    <property type="component" value="Unassembled WGS sequence"/>
</dbReference>
<dbReference type="PROSITE" id="PS50088">
    <property type="entry name" value="ANK_REPEAT"/>
    <property type="match status" value="5"/>
</dbReference>
<dbReference type="OrthoDB" id="2840854at2759"/>
<dbReference type="SMART" id="SM00248">
    <property type="entry name" value="ANK"/>
    <property type="match status" value="7"/>
</dbReference>
<name>D8QMB2_SCHCM</name>
<evidence type="ECO:0000256" key="2">
    <source>
        <dbReference type="ARBA" id="ARBA00023043"/>
    </source>
</evidence>
<dbReference type="VEuPathDB" id="FungiDB:SCHCODRAFT_02595103"/>